<dbReference type="Pfam" id="PF10287">
    <property type="entry name" value="YJL171C_Tos1_C"/>
    <property type="match status" value="1"/>
</dbReference>
<dbReference type="RefSeq" id="XP_017987350.1">
    <property type="nucleotide sequence ID" value="XM_018132072.1"/>
</dbReference>
<dbReference type="AlphaFoldDB" id="A0A0X8HRW9"/>
<comment type="similarity">
    <text evidence="2">Belongs to the PGA52 family.</text>
</comment>
<dbReference type="Pfam" id="PF10290">
    <property type="entry name" value="YJL171C_Tos1_N"/>
    <property type="match status" value="1"/>
</dbReference>
<feature type="compositionally biased region" description="Polar residues" evidence="8">
    <location>
        <begin position="475"/>
        <end position="484"/>
    </location>
</feature>
<evidence type="ECO:0000313" key="12">
    <source>
        <dbReference type="EMBL" id="AMD20354.1"/>
    </source>
</evidence>
<evidence type="ECO:0000256" key="5">
    <source>
        <dbReference type="ARBA" id="ARBA00022801"/>
    </source>
</evidence>
<keyword evidence="7" id="KW-0961">Cell wall biogenesis/degradation</keyword>
<dbReference type="STRING" id="45286.A0A0X8HRW9"/>
<evidence type="ECO:0000256" key="8">
    <source>
        <dbReference type="SAM" id="MobiDB-lite"/>
    </source>
</evidence>
<dbReference type="GO" id="GO:0071555">
    <property type="term" value="P:cell wall organization"/>
    <property type="evidence" value="ECO:0007669"/>
    <property type="project" value="UniProtKB-KW"/>
</dbReference>
<dbReference type="EC" id="3.2.1.39" evidence="3"/>
<keyword evidence="5" id="KW-0378">Hydrolase</keyword>
<gene>
    <name evidence="12" type="ORF">AW171_hschr42243</name>
</gene>
<feature type="compositionally biased region" description="Basic residues" evidence="8">
    <location>
        <begin position="486"/>
        <end position="495"/>
    </location>
</feature>
<evidence type="ECO:0000256" key="7">
    <source>
        <dbReference type="ARBA" id="ARBA00023316"/>
    </source>
</evidence>
<feature type="domain" description="Cell wall protein YJL171C/Tos1 N-terminal" evidence="11">
    <location>
        <begin position="46"/>
        <end position="109"/>
    </location>
</feature>
<dbReference type="GO" id="GO:0042973">
    <property type="term" value="F:glucan endo-1,3-beta-D-glucosidase activity"/>
    <property type="evidence" value="ECO:0007669"/>
    <property type="project" value="UniProtKB-EC"/>
</dbReference>
<reference evidence="12 13" key="1">
    <citation type="submission" date="2016-01" db="EMBL/GenBank/DDBJ databases">
        <title>Genome sequence of the yeast Holleya sinecauda.</title>
        <authorList>
            <person name="Dietrich F.S."/>
        </authorList>
    </citation>
    <scope>NUCLEOTIDE SEQUENCE [LARGE SCALE GENOMIC DNA]</scope>
    <source>
        <strain evidence="12 13">ATCC 58844</strain>
    </source>
</reference>
<dbReference type="Proteomes" id="UP000243052">
    <property type="component" value="Chromosome iv"/>
</dbReference>
<feature type="region of interest" description="Disordered" evidence="8">
    <location>
        <begin position="377"/>
        <end position="495"/>
    </location>
</feature>
<evidence type="ECO:0000256" key="2">
    <source>
        <dbReference type="ARBA" id="ARBA00006055"/>
    </source>
</evidence>
<dbReference type="PANTHER" id="PTHR31737">
    <property type="entry name" value="PROTEIN TOS1"/>
    <property type="match status" value="1"/>
</dbReference>
<feature type="chain" id="PRO_5007066932" description="glucan endo-1,3-beta-D-glucosidase" evidence="9">
    <location>
        <begin position="22"/>
        <end position="559"/>
    </location>
</feature>
<keyword evidence="13" id="KW-1185">Reference proteome</keyword>
<evidence type="ECO:0000259" key="10">
    <source>
        <dbReference type="Pfam" id="PF10287"/>
    </source>
</evidence>
<dbReference type="InterPro" id="IPR018807">
    <property type="entry name" value="YJL171C/Tos1_N"/>
</dbReference>
<feature type="signal peptide" evidence="9">
    <location>
        <begin position="1"/>
        <end position="21"/>
    </location>
</feature>
<feature type="domain" description="Cell wall protein YJL171C/Tos1 C-terminal" evidence="10">
    <location>
        <begin position="122"/>
        <end position="339"/>
    </location>
</feature>
<dbReference type="GeneID" id="28723597"/>
<comment type="catalytic activity">
    <reaction evidence="1">
        <text>Hydrolysis of (1-&gt;3)-beta-D-glucosidic linkages in (1-&gt;3)-beta-D-glucans.</text>
        <dbReference type="EC" id="3.2.1.39"/>
    </reaction>
</comment>
<accession>A0A0X8HRW9</accession>
<proteinExistence type="inferred from homology"/>
<protein>
    <recommendedName>
        <fullName evidence="3">glucan endo-1,3-beta-D-glucosidase</fullName>
        <ecNumber evidence="3">3.2.1.39</ecNumber>
    </recommendedName>
</protein>
<evidence type="ECO:0000256" key="9">
    <source>
        <dbReference type="SAM" id="SignalP"/>
    </source>
</evidence>
<dbReference type="EMBL" id="CP014244">
    <property type="protein sequence ID" value="AMD20354.1"/>
    <property type="molecule type" value="Genomic_DNA"/>
</dbReference>
<evidence type="ECO:0000313" key="13">
    <source>
        <dbReference type="Proteomes" id="UP000243052"/>
    </source>
</evidence>
<evidence type="ECO:0000256" key="4">
    <source>
        <dbReference type="ARBA" id="ARBA00022729"/>
    </source>
</evidence>
<sequence>MRQISLILIFQILLLFGRVDSKFRFRPKRKMKPLAGTYGGSRYKIIDFTNTGFNGTYTPVSALLNSEGPDCSCHVAAPIWFTGDHAPLDDEFSIHFRGPLKLHKFAHYVSPYFVFGDPYSEDWERLSYYDAKSQTAENVTFMLKGGANSPCLGKALTYASASGKGPSSSPVPLADGVLLNSDEEYSLFSGVPCGASGLGNDCGVYRDGIPAYHGFAAGTRMFLFQFEMPTETLPKTNNYTYYDLPAIWLLNANIPRTGQYPYHPNCSCWSSGCGEFDVFESMNLTEANHLYPAIHTYQGIGDIGRGIQPPAFIQRDPNAVMNGGIIFDSERGIRVFITKSSDHYYDILPVEVLDEMMEDISPRDIFHIELPVVDVNLPEDEEEEGREDPPSDETPEDDEEEDNPDDEYPDDDDYEDEFPDEDEDEDQDQDEDEDEDNEKDEDECEDDDDDDNPDDDDEDGNPDEKECTKKKSAYGANSTESLSVSKRAKAAGKSKQVVRRVRNHRLKRDNTGDQTFMKISEQKFEKVQLSSASRLLLHSTEMLSGSVIVLCASLVYLLT</sequence>
<dbReference type="GO" id="GO:0009277">
    <property type="term" value="C:fungal-type cell wall"/>
    <property type="evidence" value="ECO:0007669"/>
    <property type="project" value="TreeGrafter"/>
</dbReference>
<organism evidence="12 13">
    <name type="scientific">Eremothecium sinecaudum</name>
    <dbReference type="NCBI Taxonomy" id="45286"/>
    <lineage>
        <taxon>Eukaryota</taxon>
        <taxon>Fungi</taxon>
        <taxon>Dikarya</taxon>
        <taxon>Ascomycota</taxon>
        <taxon>Saccharomycotina</taxon>
        <taxon>Saccharomycetes</taxon>
        <taxon>Saccharomycetales</taxon>
        <taxon>Saccharomycetaceae</taxon>
        <taxon>Eremothecium</taxon>
    </lineage>
</organism>
<evidence type="ECO:0000256" key="6">
    <source>
        <dbReference type="ARBA" id="ARBA00023295"/>
    </source>
</evidence>
<dbReference type="OrthoDB" id="118256at2759"/>
<dbReference type="PANTHER" id="PTHR31737:SF3">
    <property type="entry name" value="CELL WALL PROTEIN YJL171C"/>
    <property type="match status" value="1"/>
</dbReference>
<feature type="compositionally biased region" description="Acidic residues" evidence="8">
    <location>
        <begin position="377"/>
        <end position="461"/>
    </location>
</feature>
<dbReference type="InterPro" id="IPR018805">
    <property type="entry name" value="YJL171C/Tos1_C"/>
</dbReference>
<keyword evidence="6" id="KW-0326">Glycosidase</keyword>
<name>A0A0X8HRW9_9SACH</name>
<keyword evidence="4 9" id="KW-0732">Signal</keyword>
<evidence type="ECO:0000256" key="3">
    <source>
        <dbReference type="ARBA" id="ARBA00012780"/>
    </source>
</evidence>
<evidence type="ECO:0000259" key="11">
    <source>
        <dbReference type="Pfam" id="PF10290"/>
    </source>
</evidence>
<evidence type="ECO:0000256" key="1">
    <source>
        <dbReference type="ARBA" id="ARBA00000382"/>
    </source>
</evidence>